<keyword evidence="3 7" id="KW-0812">Transmembrane</keyword>
<dbReference type="InterPro" id="IPR016174">
    <property type="entry name" value="Di-haem_cyt_TM"/>
</dbReference>
<dbReference type="RefSeq" id="WP_245762250.1">
    <property type="nucleotide sequence ID" value="NZ_FOSQ01000013.1"/>
</dbReference>
<dbReference type="EMBL" id="FOSQ01000013">
    <property type="protein sequence ID" value="SFK98696.1"/>
    <property type="molecule type" value="Genomic_DNA"/>
</dbReference>
<evidence type="ECO:0000313" key="9">
    <source>
        <dbReference type="EMBL" id="SFK98696.1"/>
    </source>
</evidence>
<evidence type="ECO:0000256" key="2">
    <source>
        <dbReference type="ARBA" id="ARBA00022475"/>
    </source>
</evidence>
<name>A0A1I4E2X3_9PROT</name>
<keyword evidence="2" id="KW-1003">Cell membrane</keyword>
<dbReference type="GO" id="GO:0009055">
    <property type="term" value="F:electron transfer activity"/>
    <property type="evidence" value="ECO:0007669"/>
    <property type="project" value="InterPro"/>
</dbReference>
<dbReference type="InterPro" id="IPR051542">
    <property type="entry name" value="Hydrogenase_cytochrome"/>
</dbReference>
<reference evidence="9 10" key="1">
    <citation type="submission" date="2016-10" db="EMBL/GenBank/DDBJ databases">
        <authorList>
            <person name="de Groot N.N."/>
        </authorList>
    </citation>
    <scope>NUCLEOTIDE SEQUENCE [LARGE SCALE GENOMIC DNA]</scope>
    <source>
        <strain evidence="9 10">DSM 19981</strain>
    </source>
</reference>
<dbReference type="PANTHER" id="PTHR30485">
    <property type="entry name" value="NI/FE-HYDROGENASE 1 B-TYPE CYTOCHROME SUBUNIT"/>
    <property type="match status" value="1"/>
</dbReference>
<gene>
    <name evidence="9" type="ORF">SAMN02745775_11358</name>
</gene>
<evidence type="ECO:0000256" key="3">
    <source>
        <dbReference type="ARBA" id="ARBA00022692"/>
    </source>
</evidence>
<dbReference type="GO" id="GO:0022904">
    <property type="term" value="P:respiratory electron transport chain"/>
    <property type="evidence" value="ECO:0007669"/>
    <property type="project" value="InterPro"/>
</dbReference>
<protein>
    <submittedName>
        <fullName evidence="9">Cytochrome b</fullName>
    </submittedName>
</protein>
<feature type="domain" description="Cytochrome b561 bacterial/Ni-hydrogenase" evidence="8">
    <location>
        <begin position="25"/>
        <end position="202"/>
    </location>
</feature>
<dbReference type="Pfam" id="PF01292">
    <property type="entry name" value="Ni_hydr_CYTB"/>
    <property type="match status" value="1"/>
</dbReference>
<evidence type="ECO:0000256" key="4">
    <source>
        <dbReference type="ARBA" id="ARBA00022989"/>
    </source>
</evidence>
<evidence type="ECO:0000256" key="6">
    <source>
        <dbReference type="SAM" id="MobiDB-lite"/>
    </source>
</evidence>
<dbReference type="PANTHER" id="PTHR30485:SF2">
    <property type="entry name" value="BLL0597 PROTEIN"/>
    <property type="match status" value="1"/>
</dbReference>
<dbReference type="STRING" id="1123062.SAMN02745775_11358"/>
<sequence>MAEPTPQGMTGTGAGPGPGTRRLKVWDPWVRLVHWSIVLLIPISFWTAKTDRWDLHLLAGYTMLTLILFRIAWGLVGSQTARFASFIKSPLEALRHLAHLRQRPTGVEIGHNAAGGWMVLALLLLLLTQTGTGLFANHDPGFTYSQHGPLSMLVSEGDSASATSIHVRLFWVIVAAAVLHILAIIAYRVLRGQNLVGPMLTGDLKVPAPYDGPQPGMGHPLLAILLLAAAAGVVWYVVGLGAGAGGGFG</sequence>
<evidence type="ECO:0000256" key="5">
    <source>
        <dbReference type="ARBA" id="ARBA00023136"/>
    </source>
</evidence>
<keyword evidence="10" id="KW-1185">Reference proteome</keyword>
<feature type="transmembrane region" description="Helical" evidence="7">
    <location>
        <begin position="55"/>
        <end position="76"/>
    </location>
</feature>
<keyword evidence="5 7" id="KW-0472">Membrane</keyword>
<accession>A0A1I4E2X3</accession>
<feature type="transmembrane region" description="Helical" evidence="7">
    <location>
        <begin position="109"/>
        <end position="127"/>
    </location>
</feature>
<dbReference type="GO" id="GO:0005886">
    <property type="term" value="C:plasma membrane"/>
    <property type="evidence" value="ECO:0007669"/>
    <property type="project" value="UniProtKB-SubCell"/>
</dbReference>
<evidence type="ECO:0000256" key="7">
    <source>
        <dbReference type="SAM" id="Phobius"/>
    </source>
</evidence>
<dbReference type="InterPro" id="IPR011577">
    <property type="entry name" value="Cyt_b561_bac/Ni-Hgenase"/>
</dbReference>
<feature type="region of interest" description="Disordered" evidence="6">
    <location>
        <begin position="1"/>
        <end position="20"/>
    </location>
</feature>
<comment type="subcellular location">
    <subcellularLocation>
        <location evidence="1">Cell membrane</location>
        <topology evidence="1">Multi-pass membrane protein</topology>
    </subcellularLocation>
</comment>
<dbReference type="GO" id="GO:0020037">
    <property type="term" value="F:heme binding"/>
    <property type="evidence" value="ECO:0007669"/>
    <property type="project" value="TreeGrafter"/>
</dbReference>
<dbReference type="Gene3D" id="1.20.950.20">
    <property type="entry name" value="Transmembrane di-heme cytochromes, Chain C"/>
    <property type="match status" value="1"/>
</dbReference>
<feature type="transmembrane region" description="Helical" evidence="7">
    <location>
        <begin position="29"/>
        <end position="48"/>
    </location>
</feature>
<dbReference type="AlphaFoldDB" id="A0A1I4E2X3"/>
<evidence type="ECO:0000259" key="8">
    <source>
        <dbReference type="Pfam" id="PF01292"/>
    </source>
</evidence>
<feature type="transmembrane region" description="Helical" evidence="7">
    <location>
        <begin position="221"/>
        <end position="244"/>
    </location>
</feature>
<dbReference type="SUPFAM" id="SSF81342">
    <property type="entry name" value="Transmembrane di-heme cytochromes"/>
    <property type="match status" value="1"/>
</dbReference>
<dbReference type="Proteomes" id="UP000199473">
    <property type="component" value="Unassembled WGS sequence"/>
</dbReference>
<proteinExistence type="predicted"/>
<evidence type="ECO:0000313" key="10">
    <source>
        <dbReference type="Proteomes" id="UP000199473"/>
    </source>
</evidence>
<feature type="transmembrane region" description="Helical" evidence="7">
    <location>
        <begin position="169"/>
        <end position="190"/>
    </location>
</feature>
<organism evidence="9 10">
    <name type="scientific">Falsiroseomonas stagni DSM 19981</name>
    <dbReference type="NCBI Taxonomy" id="1123062"/>
    <lineage>
        <taxon>Bacteria</taxon>
        <taxon>Pseudomonadati</taxon>
        <taxon>Pseudomonadota</taxon>
        <taxon>Alphaproteobacteria</taxon>
        <taxon>Acetobacterales</taxon>
        <taxon>Roseomonadaceae</taxon>
        <taxon>Falsiroseomonas</taxon>
    </lineage>
</organism>
<evidence type="ECO:0000256" key="1">
    <source>
        <dbReference type="ARBA" id="ARBA00004651"/>
    </source>
</evidence>
<keyword evidence="4 7" id="KW-1133">Transmembrane helix</keyword>